<reference evidence="14 15" key="1">
    <citation type="journal article" date="2023" name="Sci. Data">
        <title>Genome assembly of the Korean intertidal mud-creeper Batillaria attramentaria.</title>
        <authorList>
            <person name="Patra A.K."/>
            <person name="Ho P.T."/>
            <person name="Jun S."/>
            <person name="Lee S.J."/>
            <person name="Kim Y."/>
            <person name="Won Y.J."/>
        </authorList>
    </citation>
    <scope>NUCLEOTIDE SEQUENCE [LARGE SCALE GENOMIC DNA]</scope>
    <source>
        <strain evidence="14">Wonlab-2016</strain>
    </source>
</reference>
<accession>A0ABD0LWP5</accession>
<proteinExistence type="predicted"/>
<dbReference type="InterPro" id="IPR010652">
    <property type="entry name" value="DUF1232"/>
</dbReference>
<keyword evidence="3 12" id="KW-0812">Transmembrane</keyword>
<dbReference type="InterPro" id="IPR001841">
    <property type="entry name" value="Znf_RING"/>
</dbReference>
<dbReference type="PROSITE" id="PS00518">
    <property type="entry name" value="ZF_RING_1"/>
    <property type="match status" value="1"/>
</dbReference>
<evidence type="ECO:0000256" key="8">
    <source>
        <dbReference type="ARBA" id="ARBA00023136"/>
    </source>
</evidence>
<organism evidence="14 15">
    <name type="scientific">Batillaria attramentaria</name>
    <dbReference type="NCBI Taxonomy" id="370345"/>
    <lineage>
        <taxon>Eukaryota</taxon>
        <taxon>Metazoa</taxon>
        <taxon>Spiralia</taxon>
        <taxon>Lophotrochozoa</taxon>
        <taxon>Mollusca</taxon>
        <taxon>Gastropoda</taxon>
        <taxon>Caenogastropoda</taxon>
        <taxon>Sorbeoconcha</taxon>
        <taxon>Cerithioidea</taxon>
        <taxon>Batillariidae</taxon>
        <taxon>Batillaria</taxon>
    </lineage>
</organism>
<dbReference type="SMART" id="SM00184">
    <property type="entry name" value="RING"/>
    <property type="match status" value="1"/>
</dbReference>
<protein>
    <recommendedName>
        <fullName evidence="2">E3 ubiquitin-protein ligase RNF170</fullName>
    </recommendedName>
    <alternativeName>
        <fullName evidence="10">RING finger protein 170</fullName>
    </alternativeName>
    <alternativeName>
        <fullName evidence="9">RING-type E3 ubiquitin transferase RNF170</fullName>
    </alternativeName>
</protein>
<feature type="transmembrane region" description="Helical" evidence="12">
    <location>
        <begin position="189"/>
        <end position="215"/>
    </location>
</feature>
<comment type="subcellular location">
    <subcellularLocation>
        <location evidence="1">Endomembrane system</location>
        <topology evidence="1">Multi-pass membrane protein</topology>
    </subcellularLocation>
</comment>
<evidence type="ECO:0000256" key="1">
    <source>
        <dbReference type="ARBA" id="ARBA00004127"/>
    </source>
</evidence>
<evidence type="ECO:0000256" key="6">
    <source>
        <dbReference type="ARBA" id="ARBA00022833"/>
    </source>
</evidence>
<evidence type="ECO:0000256" key="9">
    <source>
        <dbReference type="ARBA" id="ARBA00030110"/>
    </source>
</evidence>
<name>A0ABD0LWP5_9CAEN</name>
<dbReference type="Proteomes" id="UP001519460">
    <property type="component" value="Unassembled WGS sequence"/>
</dbReference>
<dbReference type="AlphaFoldDB" id="A0ABD0LWP5"/>
<dbReference type="InterPro" id="IPR038896">
    <property type="entry name" value="RNF170"/>
</dbReference>
<evidence type="ECO:0000259" key="13">
    <source>
        <dbReference type="PROSITE" id="PS50089"/>
    </source>
</evidence>
<keyword evidence="15" id="KW-1185">Reference proteome</keyword>
<dbReference type="Pfam" id="PF06803">
    <property type="entry name" value="DUF1232"/>
    <property type="match status" value="1"/>
</dbReference>
<dbReference type="GO" id="GO:0008270">
    <property type="term" value="F:zinc ion binding"/>
    <property type="evidence" value="ECO:0007669"/>
    <property type="project" value="UniProtKB-KW"/>
</dbReference>
<dbReference type="EMBL" id="JACVVK020000017">
    <property type="protein sequence ID" value="KAK7503951.1"/>
    <property type="molecule type" value="Genomic_DNA"/>
</dbReference>
<dbReference type="PANTHER" id="PTHR22894:SF5">
    <property type="entry name" value="RING-TYPE DOMAIN-CONTAINING PROTEIN"/>
    <property type="match status" value="1"/>
</dbReference>
<evidence type="ECO:0000256" key="3">
    <source>
        <dbReference type="ARBA" id="ARBA00022692"/>
    </source>
</evidence>
<evidence type="ECO:0000313" key="15">
    <source>
        <dbReference type="Proteomes" id="UP001519460"/>
    </source>
</evidence>
<keyword evidence="5 11" id="KW-0863">Zinc-finger</keyword>
<dbReference type="PANTHER" id="PTHR22894">
    <property type="entry name" value="RING-TYPE DOMAIN-CONTAINING PROTEIN"/>
    <property type="match status" value="1"/>
</dbReference>
<evidence type="ECO:0000256" key="12">
    <source>
        <dbReference type="SAM" id="Phobius"/>
    </source>
</evidence>
<dbReference type="InterPro" id="IPR018957">
    <property type="entry name" value="Znf_C3HC4_RING-type"/>
</dbReference>
<dbReference type="PROSITE" id="PS50089">
    <property type="entry name" value="ZF_RING_2"/>
    <property type="match status" value="1"/>
</dbReference>
<sequence length="272" mass="30583">MSSYAVKTGLIEGIGNEVLFGIAAFFGVLIPMLAFVFNRQRPPPVIHPDSAANVATTRAQLRVENTRESQEQRRFRHHNNGQLICPICLGEATYAVETNCGHVYCGNCVITYWQHQSWLGAVPCPSCRTQVTILLLCFTDAEVAENSEQKSQVLEQINDYNRRFSGEPRPLMDYVRDLPTLLRHAMSEFFTVGGLIWMFRVRVVICFFAALLYFISPLDIIPEAAFGLLGFLDDLFIVLLLAIYISIIYRQIIEARAARPPGDNQAMNGFGT</sequence>
<evidence type="ECO:0000256" key="7">
    <source>
        <dbReference type="ARBA" id="ARBA00022989"/>
    </source>
</evidence>
<keyword evidence="6" id="KW-0862">Zinc</keyword>
<feature type="transmembrane region" description="Helical" evidence="12">
    <location>
        <begin position="18"/>
        <end position="37"/>
    </location>
</feature>
<gene>
    <name evidence="14" type="ORF">BaRGS_00004683</name>
</gene>
<dbReference type="SUPFAM" id="SSF57850">
    <property type="entry name" value="RING/U-box"/>
    <property type="match status" value="1"/>
</dbReference>
<evidence type="ECO:0000256" key="5">
    <source>
        <dbReference type="ARBA" id="ARBA00022771"/>
    </source>
</evidence>
<dbReference type="InterPro" id="IPR013083">
    <property type="entry name" value="Znf_RING/FYVE/PHD"/>
</dbReference>
<evidence type="ECO:0000256" key="10">
    <source>
        <dbReference type="ARBA" id="ARBA00031107"/>
    </source>
</evidence>
<dbReference type="InterPro" id="IPR017907">
    <property type="entry name" value="Znf_RING_CS"/>
</dbReference>
<dbReference type="Gene3D" id="3.30.40.10">
    <property type="entry name" value="Zinc/RING finger domain, C3HC4 (zinc finger)"/>
    <property type="match status" value="1"/>
</dbReference>
<keyword evidence="8 12" id="KW-0472">Membrane</keyword>
<keyword evidence="7 12" id="KW-1133">Transmembrane helix</keyword>
<feature type="domain" description="RING-type" evidence="13">
    <location>
        <begin position="85"/>
        <end position="128"/>
    </location>
</feature>
<dbReference type="Pfam" id="PF00097">
    <property type="entry name" value="zf-C3HC4"/>
    <property type="match status" value="1"/>
</dbReference>
<feature type="transmembrane region" description="Helical" evidence="12">
    <location>
        <begin position="227"/>
        <end position="249"/>
    </location>
</feature>
<dbReference type="GO" id="GO:0012505">
    <property type="term" value="C:endomembrane system"/>
    <property type="evidence" value="ECO:0007669"/>
    <property type="project" value="UniProtKB-SubCell"/>
</dbReference>
<dbReference type="CDD" id="cd16553">
    <property type="entry name" value="RING-HC_RNF170"/>
    <property type="match status" value="1"/>
</dbReference>
<evidence type="ECO:0000256" key="11">
    <source>
        <dbReference type="PROSITE-ProRule" id="PRU00175"/>
    </source>
</evidence>
<comment type="caution">
    <text evidence="14">The sequence shown here is derived from an EMBL/GenBank/DDBJ whole genome shotgun (WGS) entry which is preliminary data.</text>
</comment>
<evidence type="ECO:0000256" key="2">
    <source>
        <dbReference type="ARBA" id="ARBA00014068"/>
    </source>
</evidence>
<evidence type="ECO:0000313" key="14">
    <source>
        <dbReference type="EMBL" id="KAK7503951.1"/>
    </source>
</evidence>
<keyword evidence="4" id="KW-0479">Metal-binding</keyword>
<evidence type="ECO:0000256" key="4">
    <source>
        <dbReference type="ARBA" id="ARBA00022723"/>
    </source>
</evidence>